<keyword evidence="4" id="KW-1185">Reference proteome</keyword>
<dbReference type="GO" id="GO:0089720">
    <property type="term" value="F:caspase binding"/>
    <property type="evidence" value="ECO:0007669"/>
    <property type="project" value="TreeGrafter"/>
</dbReference>
<evidence type="ECO:0000259" key="1">
    <source>
        <dbReference type="PROSITE" id="PS50017"/>
    </source>
</evidence>
<evidence type="ECO:0000313" key="3">
    <source>
        <dbReference type="EMBL" id="NXX89301.1"/>
    </source>
</evidence>
<dbReference type="CDD" id="cd08336">
    <property type="entry name" value="DED_FADD"/>
    <property type="match status" value="1"/>
</dbReference>
<feature type="non-terminal residue" evidence="3">
    <location>
        <position position="180"/>
    </location>
</feature>
<dbReference type="SUPFAM" id="SSF47986">
    <property type="entry name" value="DEATH domain"/>
    <property type="match status" value="1"/>
</dbReference>
<dbReference type="SMART" id="SM00005">
    <property type="entry name" value="DEATH"/>
    <property type="match status" value="1"/>
</dbReference>
<feature type="non-terminal residue" evidence="3">
    <location>
        <position position="1"/>
    </location>
</feature>
<dbReference type="PROSITE" id="PS50017">
    <property type="entry name" value="DEATH_DOMAIN"/>
    <property type="match status" value="1"/>
</dbReference>
<gene>
    <name evidence="3" type="primary">Fadd</name>
    <name evidence="3" type="ORF">CENBEN_R10405</name>
</gene>
<organism evidence="3 4">
    <name type="scientific">Centropus bengalensis</name>
    <name type="common">lesser coucal</name>
    <dbReference type="NCBI Taxonomy" id="1463675"/>
    <lineage>
        <taxon>Eukaryota</taxon>
        <taxon>Metazoa</taxon>
        <taxon>Chordata</taxon>
        <taxon>Craniata</taxon>
        <taxon>Vertebrata</taxon>
        <taxon>Euteleostomi</taxon>
        <taxon>Archelosauria</taxon>
        <taxon>Archosauria</taxon>
        <taxon>Dinosauria</taxon>
        <taxon>Saurischia</taxon>
        <taxon>Theropoda</taxon>
        <taxon>Coelurosauria</taxon>
        <taxon>Aves</taxon>
        <taxon>Neognathae</taxon>
        <taxon>Neoaves</taxon>
        <taxon>Otidimorphae</taxon>
        <taxon>Cuculiformes</taxon>
        <taxon>Centropidae</taxon>
        <taxon>Centropus</taxon>
    </lineage>
</organism>
<dbReference type="Pfam" id="PF01335">
    <property type="entry name" value="DED"/>
    <property type="match status" value="1"/>
</dbReference>
<sequence>MDPFRVVLHSIAARLSDDDVASLKFFCREDVGKKKLESVRNAMDLFTIFIEQRLITKDNVDYLAGFLTTMKREDLSLDLRRYIEEREVGAPGDQPDAREKPVRVIGENVGKDWKKLMRELDFSDVQMERVLAANPLNLHEQLVQSLLEWQRCKGKEAKADDLIKALRCCKMNLVADRVEQ</sequence>
<feature type="domain" description="DED" evidence="2">
    <location>
        <begin position="3"/>
        <end position="81"/>
    </location>
</feature>
<reference evidence="3 4" key="1">
    <citation type="submission" date="2020-02" db="EMBL/GenBank/DDBJ databases">
        <title>Bird 10,000 Genomes (B10K) Project - Family phase.</title>
        <authorList>
            <person name="Zhang G."/>
        </authorList>
    </citation>
    <scope>NUCLEOTIDE SEQUENCE [LARGE SCALE GENOMIC DNA]</scope>
    <source>
        <strain evidence="3">B10K-DU-017-21</strain>
    </source>
</reference>
<dbReference type="AlphaFoldDB" id="A0A852LB34"/>
<dbReference type="PANTHER" id="PTHR15077">
    <property type="entry name" value="FAS-ASSOCIATING DEATH DOMAIN-CONTAINING PROTEIN FADD"/>
    <property type="match status" value="1"/>
</dbReference>
<protein>
    <submittedName>
        <fullName evidence="3">FADD protein</fullName>
    </submittedName>
</protein>
<dbReference type="Proteomes" id="UP000632886">
    <property type="component" value="Unassembled WGS sequence"/>
</dbReference>
<evidence type="ECO:0000313" key="4">
    <source>
        <dbReference type="Proteomes" id="UP000632886"/>
    </source>
</evidence>
<dbReference type="FunFam" id="1.10.533.10:FF:000059">
    <property type="entry name" value="Fas-associated via death domain"/>
    <property type="match status" value="1"/>
</dbReference>
<dbReference type="PANTHER" id="PTHR15077:SF10">
    <property type="entry name" value="FAS-ASSOCIATED DEATH DOMAIN PROTEIN"/>
    <property type="match status" value="1"/>
</dbReference>
<dbReference type="PROSITE" id="PS50168">
    <property type="entry name" value="DED"/>
    <property type="match status" value="1"/>
</dbReference>
<dbReference type="GO" id="GO:0045089">
    <property type="term" value="P:positive regulation of innate immune response"/>
    <property type="evidence" value="ECO:0007669"/>
    <property type="project" value="TreeGrafter"/>
</dbReference>
<proteinExistence type="predicted"/>
<dbReference type="GO" id="GO:0097191">
    <property type="term" value="P:extrinsic apoptotic signaling pathway"/>
    <property type="evidence" value="ECO:0007669"/>
    <property type="project" value="TreeGrafter"/>
</dbReference>
<dbReference type="Pfam" id="PF00531">
    <property type="entry name" value="Death"/>
    <property type="match status" value="1"/>
</dbReference>
<dbReference type="EMBL" id="WBNK01000082">
    <property type="protein sequence ID" value="NXX89301.1"/>
    <property type="molecule type" value="Genomic_DNA"/>
</dbReference>
<dbReference type="Gene3D" id="1.10.533.10">
    <property type="entry name" value="Death Domain, Fas"/>
    <property type="match status" value="2"/>
</dbReference>
<dbReference type="GO" id="GO:0005123">
    <property type="term" value="F:death receptor binding"/>
    <property type="evidence" value="ECO:0007669"/>
    <property type="project" value="TreeGrafter"/>
</dbReference>
<dbReference type="InterPro" id="IPR000488">
    <property type="entry name" value="Death_dom"/>
</dbReference>
<dbReference type="InterPro" id="IPR001875">
    <property type="entry name" value="DED_dom"/>
</dbReference>
<name>A0A852LB34_9AVES</name>
<dbReference type="InterPro" id="IPR016729">
    <property type="entry name" value="FADD"/>
</dbReference>
<dbReference type="GO" id="GO:0042981">
    <property type="term" value="P:regulation of apoptotic process"/>
    <property type="evidence" value="ECO:0007669"/>
    <property type="project" value="InterPro"/>
</dbReference>
<comment type="caution">
    <text evidence="3">The sequence shown here is derived from an EMBL/GenBank/DDBJ whole genome shotgun (WGS) entry which is preliminary data.</text>
</comment>
<dbReference type="InterPro" id="IPR011029">
    <property type="entry name" value="DEATH-like_dom_sf"/>
</dbReference>
<feature type="domain" description="Death" evidence="1">
    <location>
        <begin position="98"/>
        <end position="180"/>
    </location>
</feature>
<dbReference type="SMART" id="SM00031">
    <property type="entry name" value="DED"/>
    <property type="match status" value="1"/>
</dbReference>
<dbReference type="GO" id="GO:0031265">
    <property type="term" value="C:CD95 death-inducing signaling complex"/>
    <property type="evidence" value="ECO:0007669"/>
    <property type="project" value="TreeGrafter"/>
</dbReference>
<accession>A0A852LB34</accession>
<evidence type="ECO:0000259" key="2">
    <source>
        <dbReference type="PROSITE" id="PS50168"/>
    </source>
</evidence>